<comment type="caution">
    <text evidence="1">The sequence shown here is derived from an EMBL/GenBank/DDBJ whole genome shotgun (WGS) entry which is preliminary data.</text>
</comment>
<sequence>MEVSRKQRQRGGKKESLREIYNNLIISKQRTCSFKIGKTCPYLTATTRVYITHNIRPGPTTAVTSARMKEAWGETGRTEDGTWSRREGEIAAGCLQVALAARSIL</sequence>
<organism evidence="1 2">
    <name type="scientific">Plakobranchus ocellatus</name>
    <dbReference type="NCBI Taxonomy" id="259542"/>
    <lineage>
        <taxon>Eukaryota</taxon>
        <taxon>Metazoa</taxon>
        <taxon>Spiralia</taxon>
        <taxon>Lophotrochozoa</taxon>
        <taxon>Mollusca</taxon>
        <taxon>Gastropoda</taxon>
        <taxon>Heterobranchia</taxon>
        <taxon>Euthyneura</taxon>
        <taxon>Panpulmonata</taxon>
        <taxon>Sacoglossa</taxon>
        <taxon>Placobranchoidea</taxon>
        <taxon>Plakobranchidae</taxon>
        <taxon>Plakobranchus</taxon>
    </lineage>
</organism>
<accession>A0AAV4BLT6</accession>
<dbReference type="Proteomes" id="UP000735302">
    <property type="component" value="Unassembled WGS sequence"/>
</dbReference>
<name>A0AAV4BLT6_9GAST</name>
<evidence type="ECO:0000313" key="1">
    <source>
        <dbReference type="EMBL" id="GFO21505.1"/>
    </source>
</evidence>
<evidence type="ECO:0000313" key="2">
    <source>
        <dbReference type="Proteomes" id="UP000735302"/>
    </source>
</evidence>
<keyword evidence="2" id="KW-1185">Reference proteome</keyword>
<protein>
    <submittedName>
        <fullName evidence="1">Uncharacterized protein</fullName>
    </submittedName>
</protein>
<gene>
    <name evidence="1" type="ORF">PoB_004801000</name>
</gene>
<dbReference type="EMBL" id="BLXT01005260">
    <property type="protein sequence ID" value="GFO21505.1"/>
    <property type="molecule type" value="Genomic_DNA"/>
</dbReference>
<reference evidence="1 2" key="1">
    <citation type="journal article" date="2021" name="Elife">
        <title>Chloroplast acquisition without the gene transfer in kleptoplastic sea slugs, Plakobranchus ocellatus.</title>
        <authorList>
            <person name="Maeda T."/>
            <person name="Takahashi S."/>
            <person name="Yoshida T."/>
            <person name="Shimamura S."/>
            <person name="Takaki Y."/>
            <person name="Nagai Y."/>
            <person name="Toyoda A."/>
            <person name="Suzuki Y."/>
            <person name="Arimoto A."/>
            <person name="Ishii H."/>
            <person name="Satoh N."/>
            <person name="Nishiyama T."/>
            <person name="Hasebe M."/>
            <person name="Maruyama T."/>
            <person name="Minagawa J."/>
            <person name="Obokata J."/>
            <person name="Shigenobu S."/>
        </authorList>
    </citation>
    <scope>NUCLEOTIDE SEQUENCE [LARGE SCALE GENOMIC DNA]</scope>
</reference>
<proteinExistence type="predicted"/>
<dbReference type="AlphaFoldDB" id="A0AAV4BLT6"/>